<dbReference type="GO" id="GO:0005739">
    <property type="term" value="C:mitochondrion"/>
    <property type="evidence" value="ECO:0007669"/>
    <property type="project" value="TreeGrafter"/>
</dbReference>
<evidence type="ECO:0000256" key="2">
    <source>
        <dbReference type="ARBA" id="ARBA00006706"/>
    </source>
</evidence>
<dbReference type="CDD" id="cd00685">
    <property type="entry name" value="Trans_IPPS_HT"/>
    <property type="match status" value="1"/>
</dbReference>
<evidence type="ECO:0000256" key="4">
    <source>
        <dbReference type="ARBA" id="ARBA00022723"/>
    </source>
</evidence>
<evidence type="ECO:0000256" key="3">
    <source>
        <dbReference type="ARBA" id="ARBA00022679"/>
    </source>
</evidence>
<evidence type="ECO:0008006" key="11">
    <source>
        <dbReference type="Google" id="ProtNLM"/>
    </source>
</evidence>
<gene>
    <name evidence="9" type="ORF">PENTCL1PPCAC_22121</name>
</gene>
<dbReference type="GO" id="GO:0004659">
    <property type="term" value="F:prenyltransferase activity"/>
    <property type="evidence" value="ECO:0007669"/>
    <property type="project" value="InterPro"/>
</dbReference>
<name>A0AAV5TZK1_9BILA</name>
<keyword evidence="3 7" id="KW-0808">Transferase</keyword>
<dbReference type="PANTHER" id="PTHR12001:SF69">
    <property type="entry name" value="ALL TRANS-POLYPRENYL-DIPHOSPHATE SYNTHASE PDSS1"/>
    <property type="match status" value="1"/>
</dbReference>
<dbReference type="InterPro" id="IPR033749">
    <property type="entry name" value="Polyprenyl_synt_CS"/>
</dbReference>
<sequence length="467" mass="50144">KTLHFARDLCTFSTISYLPRRFIRALTMASAGVLGRRVGACGRPFGAPGATTAAAAAGASPLQQRTTRRCHSSPAPSTSKATVSSLSSTTVSEWPSFLKPRLAELRTNIIDQLAGRDRIPAFMRLRQAAIDSGDRSAAAAPTMERMARLYFERGGKLFRPTIAMLMASACNQEVLARGSRVSASGADANGISEKQASIALIAEMIHVASLVHDDVIDEADTRRGAPSVNGYWGNKMAVLAGDFILARATQALCQIGDPRVIATMAKIIEDLVVGEFLQMSPELSPETRDQRSDSKDQGSEECSYSDRLSLYLQKSERKTASLFENSCRSVAMLANSSDVGLHEVAGSFGRHVGLAFQLVDDAIDYEEEEGRDSGAAGKPIAVDLEQGLITGPLLLAVSSEAELSRLLRASPDQIRETVRRSGACERTRELATTHARRAAEFASSLRSTNGASDALVGLALKQLERRV</sequence>
<comment type="similarity">
    <text evidence="2 7">Belongs to the FPP/GGPP synthase family.</text>
</comment>
<accession>A0AAV5TZK1</accession>
<dbReference type="AlphaFoldDB" id="A0AAV5TZK1"/>
<evidence type="ECO:0000313" key="10">
    <source>
        <dbReference type="Proteomes" id="UP001432027"/>
    </source>
</evidence>
<keyword evidence="10" id="KW-1185">Reference proteome</keyword>
<dbReference type="PROSITE" id="PS00723">
    <property type="entry name" value="POLYPRENYL_SYNTHASE_1"/>
    <property type="match status" value="1"/>
</dbReference>
<dbReference type="GO" id="GO:0006744">
    <property type="term" value="P:ubiquinone biosynthetic process"/>
    <property type="evidence" value="ECO:0007669"/>
    <property type="project" value="TreeGrafter"/>
</dbReference>
<keyword evidence="6" id="KW-0414">Isoprene biosynthesis</keyword>
<proteinExistence type="inferred from homology"/>
<evidence type="ECO:0000256" key="5">
    <source>
        <dbReference type="ARBA" id="ARBA00022842"/>
    </source>
</evidence>
<keyword evidence="5" id="KW-0460">Magnesium</keyword>
<dbReference type="EMBL" id="BTSX01000005">
    <property type="protein sequence ID" value="GMS99946.1"/>
    <property type="molecule type" value="Genomic_DNA"/>
</dbReference>
<dbReference type="Gene3D" id="1.10.600.10">
    <property type="entry name" value="Farnesyl Diphosphate Synthase"/>
    <property type="match status" value="1"/>
</dbReference>
<feature type="region of interest" description="Disordered" evidence="8">
    <location>
        <begin position="58"/>
        <end position="85"/>
    </location>
</feature>
<feature type="region of interest" description="Disordered" evidence="8">
    <location>
        <begin position="282"/>
        <end position="302"/>
    </location>
</feature>
<dbReference type="GO" id="GO:0046872">
    <property type="term" value="F:metal ion binding"/>
    <property type="evidence" value="ECO:0007669"/>
    <property type="project" value="UniProtKB-KW"/>
</dbReference>
<dbReference type="GO" id="GO:1990234">
    <property type="term" value="C:transferase complex"/>
    <property type="evidence" value="ECO:0007669"/>
    <property type="project" value="TreeGrafter"/>
</dbReference>
<keyword evidence="4" id="KW-0479">Metal-binding</keyword>
<evidence type="ECO:0000256" key="8">
    <source>
        <dbReference type="SAM" id="MobiDB-lite"/>
    </source>
</evidence>
<comment type="cofactor">
    <cofactor evidence="1">
        <name>Mg(2+)</name>
        <dbReference type="ChEBI" id="CHEBI:18420"/>
    </cofactor>
</comment>
<reference evidence="9" key="1">
    <citation type="submission" date="2023-10" db="EMBL/GenBank/DDBJ databases">
        <title>Genome assembly of Pristionchus species.</title>
        <authorList>
            <person name="Yoshida K."/>
            <person name="Sommer R.J."/>
        </authorList>
    </citation>
    <scope>NUCLEOTIDE SEQUENCE</scope>
    <source>
        <strain evidence="9">RS0144</strain>
    </source>
</reference>
<dbReference type="InterPro" id="IPR000092">
    <property type="entry name" value="Polyprenyl_synt"/>
</dbReference>
<dbReference type="GO" id="GO:0042811">
    <property type="term" value="P:pheromone biosynthetic process"/>
    <property type="evidence" value="ECO:0007669"/>
    <property type="project" value="UniProtKB-ARBA"/>
</dbReference>
<dbReference type="SFLD" id="SFLDS00005">
    <property type="entry name" value="Isoprenoid_Synthase_Type_I"/>
    <property type="match status" value="1"/>
</dbReference>
<dbReference type="Proteomes" id="UP001432027">
    <property type="component" value="Unassembled WGS sequence"/>
</dbReference>
<feature type="compositionally biased region" description="Basic and acidic residues" evidence="8">
    <location>
        <begin position="285"/>
        <end position="298"/>
    </location>
</feature>
<comment type="caution">
    <text evidence="9">The sequence shown here is derived from an EMBL/GenBank/DDBJ whole genome shotgun (WGS) entry which is preliminary data.</text>
</comment>
<evidence type="ECO:0000256" key="1">
    <source>
        <dbReference type="ARBA" id="ARBA00001946"/>
    </source>
</evidence>
<evidence type="ECO:0000256" key="7">
    <source>
        <dbReference type="RuleBase" id="RU004466"/>
    </source>
</evidence>
<organism evidence="9 10">
    <name type="scientific">Pristionchus entomophagus</name>
    <dbReference type="NCBI Taxonomy" id="358040"/>
    <lineage>
        <taxon>Eukaryota</taxon>
        <taxon>Metazoa</taxon>
        <taxon>Ecdysozoa</taxon>
        <taxon>Nematoda</taxon>
        <taxon>Chromadorea</taxon>
        <taxon>Rhabditida</taxon>
        <taxon>Rhabditina</taxon>
        <taxon>Diplogasteromorpha</taxon>
        <taxon>Diplogasteroidea</taxon>
        <taxon>Neodiplogasteridae</taxon>
        <taxon>Pristionchus</taxon>
    </lineage>
</organism>
<evidence type="ECO:0000313" key="9">
    <source>
        <dbReference type="EMBL" id="GMS99946.1"/>
    </source>
</evidence>
<dbReference type="Pfam" id="PF00348">
    <property type="entry name" value="polyprenyl_synt"/>
    <property type="match status" value="1"/>
</dbReference>
<evidence type="ECO:0000256" key="6">
    <source>
        <dbReference type="ARBA" id="ARBA00023229"/>
    </source>
</evidence>
<protein>
    <recommendedName>
        <fullName evidence="11">Coq-1</fullName>
    </recommendedName>
</protein>
<dbReference type="PANTHER" id="PTHR12001">
    <property type="entry name" value="GERANYLGERANYL PYROPHOSPHATE SYNTHASE"/>
    <property type="match status" value="1"/>
</dbReference>
<dbReference type="SUPFAM" id="SSF48576">
    <property type="entry name" value="Terpenoid synthases"/>
    <property type="match status" value="1"/>
</dbReference>
<dbReference type="InterPro" id="IPR008949">
    <property type="entry name" value="Isoprenoid_synthase_dom_sf"/>
</dbReference>
<feature type="non-terminal residue" evidence="9">
    <location>
        <position position="1"/>
    </location>
</feature>
<dbReference type="GO" id="GO:0008299">
    <property type="term" value="P:isoprenoid biosynthetic process"/>
    <property type="evidence" value="ECO:0007669"/>
    <property type="project" value="UniProtKB-KW"/>
</dbReference>